<keyword evidence="4" id="KW-1185">Reference proteome</keyword>
<proteinExistence type="predicted"/>
<evidence type="ECO:0000256" key="2">
    <source>
        <dbReference type="SAM" id="SignalP"/>
    </source>
</evidence>
<accession>A0A9W4SFY3</accession>
<comment type="caution">
    <text evidence="3">The sequence shown here is derived from an EMBL/GenBank/DDBJ whole genome shotgun (WGS) entry which is preliminary data.</text>
</comment>
<keyword evidence="2" id="KW-0732">Signal</keyword>
<dbReference type="Proteomes" id="UP001153678">
    <property type="component" value="Unassembled WGS sequence"/>
</dbReference>
<feature type="transmembrane region" description="Helical" evidence="1">
    <location>
        <begin position="113"/>
        <end position="135"/>
    </location>
</feature>
<feature type="chain" id="PRO_5040875806" evidence="2">
    <location>
        <begin position="19"/>
        <end position="202"/>
    </location>
</feature>
<dbReference type="OrthoDB" id="2384878at2759"/>
<evidence type="ECO:0000313" key="4">
    <source>
        <dbReference type="Proteomes" id="UP001153678"/>
    </source>
</evidence>
<feature type="signal peptide" evidence="2">
    <location>
        <begin position="1"/>
        <end position="18"/>
    </location>
</feature>
<reference evidence="3" key="1">
    <citation type="submission" date="2022-08" db="EMBL/GenBank/DDBJ databases">
        <authorList>
            <person name="Kallberg Y."/>
            <person name="Tangrot J."/>
            <person name="Rosling A."/>
        </authorList>
    </citation>
    <scope>NUCLEOTIDE SEQUENCE</scope>
    <source>
        <strain evidence="3">Wild A</strain>
    </source>
</reference>
<keyword evidence="1" id="KW-0472">Membrane</keyword>
<organism evidence="3 4">
    <name type="scientific">Funneliformis geosporum</name>
    <dbReference type="NCBI Taxonomy" id="1117311"/>
    <lineage>
        <taxon>Eukaryota</taxon>
        <taxon>Fungi</taxon>
        <taxon>Fungi incertae sedis</taxon>
        <taxon>Mucoromycota</taxon>
        <taxon>Glomeromycotina</taxon>
        <taxon>Glomeromycetes</taxon>
        <taxon>Glomerales</taxon>
        <taxon>Glomeraceae</taxon>
        <taxon>Funneliformis</taxon>
    </lineage>
</organism>
<gene>
    <name evidence="3" type="ORF">FWILDA_LOCUS3375</name>
</gene>
<evidence type="ECO:0000313" key="3">
    <source>
        <dbReference type="EMBL" id="CAI2168021.1"/>
    </source>
</evidence>
<dbReference type="AlphaFoldDB" id="A0A9W4SFY3"/>
<sequence>MSILFSLYISNIFAQINCQLDDSCTPCKSNFTHPNPGEIVTIQFDATEATCYCNLMIYHQLEACSTCIKNSGENIDVRLDDLIEYQNTCADLGVEFTDSPQIDETTSASNSYIIMKGVIIFISLLNGLAWSLIFYRYYSKRRFKIDNAVSPIVYTKSISNPQYFVKQVGPAAGPIWQDYMQTSINNALSSKNSLSLNCKNLN</sequence>
<protein>
    <submittedName>
        <fullName evidence="3">17510_t:CDS:1</fullName>
    </submittedName>
</protein>
<keyword evidence="1" id="KW-1133">Transmembrane helix</keyword>
<evidence type="ECO:0000256" key="1">
    <source>
        <dbReference type="SAM" id="Phobius"/>
    </source>
</evidence>
<name>A0A9W4SFY3_9GLOM</name>
<dbReference type="EMBL" id="CAMKVN010000446">
    <property type="protein sequence ID" value="CAI2168021.1"/>
    <property type="molecule type" value="Genomic_DNA"/>
</dbReference>
<keyword evidence="1" id="KW-0812">Transmembrane</keyword>